<dbReference type="EMBL" id="BPLR01007386">
    <property type="protein sequence ID" value="GIY16495.1"/>
    <property type="molecule type" value="Genomic_DNA"/>
</dbReference>
<accession>A0AAV4R4S0</accession>
<evidence type="ECO:0000313" key="2">
    <source>
        <dbReference type="Proteomes" id="UP001054945"/>
    </source>
</evidence>
<sequence>MGSSMWNRFHKWKKEIGTDKTLTPYEPTLSIICDASPWLPNFKLATYDRLPRRIFHPSTKLSPMTSDHLLRHATFLAAFGYEVIFKKGIENVDANCLSRVPMVQTDSTDGMIINK</sequence>
<protein>
    <submittedName>
        <fullName evidence="1">Uncharacterized protein</fullName>
    </submittedName>
</protein>
<evidence type="ECO:0000313" key="1">
    <source>
        <dbReference type="EMBL" id="GIY16495.1"/>
    </source>
</evidence>
<dbReference type="AlphaFoldDB" id="A0AAV4R4S0"/>
<gene>
    <name evidence="1" type="ORF">CEXT_192911</name>
</gene>
<keyword evidence="2" id="KW-1185">Reference proteome</keyword>
<dbReference type="Proteomes" id="UP001054945">
    <property type="component" value="Unassembled WGS sequence"/>
</dbReference>
<comment type="caution">
    <text evidence="1">The sequence shown here is derived from an EMBL/GenBank/DDBJ whole genome shotgun (WGS) entry which is preliminary data.</text>
</comment>
<reference evidence="1 2" key="1">
    <citation type="submission" date="2021-06" db="EMBL/GenBank/DDBJ databases">
        <title>Caerostris extrusa draft genome.</title>
        <authorList>
            <person name="Kono N."/>
            <person name="Arakawa K."/>
        </authorList>
    </citation>
    <scope>NUCLEOTIDE SEQUENCE [LARGE SCALE GENOMIC DNA]</scope>
</reference>
<organism evidence="1 2">
    <name type="scientific">Caerostris extrusa</name>
    <name type="common">Bark spider</name>
    <name type="synonym">Caerostris bankana</name>
    <dbReference type="NCBI Taxonomy" id="172846"/>
    <lineage>
        <taxon>Eukaryota</taxon>
        <taxon>Metazoa</taxon>
        <taxon>Ecdysozoa</taxon>
        <taxon>Arthropoda</taxon>
        <taxon>Chelicerata</taxon>
        <taxon>Arachnida</taxon>
        <taxon>Araneae</taxon>
        <taxon>Araneomorphae</taxon>
        <taxon>Entelegynae</taxon>
        <taxon>Araneoidea</taxon>
        <taxon>Araneidae</taxon>
        <taxon>Caerostris</taxon>
    </lineage>
</organism>
<name>A0AAV4R4S0_CAEEX</name>
<proteinExistence type="predicted"/>